<comment type="caution">
    <text evidence="1">The sequence shown here is derived from an EMBL/GenBank/DDBJ whole genome shotgun (WGS) entry which is preliminary data.</text>
</comment>
<gene>
    <name evidence="1" type="ORF">SADFL11_4726</name>
</gene>
<dbReference type="AlphaFoldDB" id="A0A5E8H4L1"/>
<sequence length="407" mass="45575">MSLECMPGTAESATSPQKLKKRYRKYTDEILAEIASCYDSRGALKKADESAYAAARRRGQEFLNRICAHMEPKLRSHTDESLAKIALQHDSKSEFAAKDAGAYQSARARGPEFLDAICAHMHKRRRTHTDESLAAAAMLHMTRKSFERADYGAYQAARKRGPEFMDRICAHMEPVHRTHTDESLAEIASHYDSRMEFAEEDGGAYKSAQKRGPEFLNKICEHMRQPPRSLTDESLAEIAGLYDSRKAFERADNSAYNAALSRGPEFMNRICEHMISKVSQSTHAYTHILAATACANYIVKVGKGQGTRVRRTDVLRSLKTHLPEFFSGEPVIFDLGEGETSEMLQVPCKNPGTVETILKTIGEPIEFTVDGNRMTPDGNTEMRLMSLEEIIKCAEILMENATPEPAQ</sequence>
<dbReference type="Proteomes" id="UP000004703">
    <property type="component" value="Chromosome"/>
</dbReference>
<accession>A0A5E8H4L1</accession>
<organism evidence="1 2">
    <name type="scientific">Roseibium alexandrii (strain DSM 17067 / NCIMB 14079 / DFL-11)</name>
    <name type="common">Labrenzia alexandrii</name>
    <dbReference type="NCBI Taxonomy" id="244592"/>
    <lineage>
        <taxon>Bacteria</taxon>
        <taxon>Pseudomonadati</taxon>
        <taxon>Pseudomonadota</taxon>
        <taxon>Alphaproteobacteria</taxon>
        <taxon>Hyphomicrobiales</taxon>
        <taxon>Stappiaceae</taxon>
        <taxon>Roseibium</taxon>
    </lineage>
</organism>
<reference evidence="1 2" key="1">
    <citation type="submission" date="2008-01" db="EMBL/GenBank/DDBJ databases">
        <authorList>
            <person name="Wagner-Dobler I."/>
            <person name="Ferriera S."/>
            <person name="Johnson J."/>
            <person name="Kravitz S."/>
            <person name="Beeson K."/>
            <person name="Sutton G."/>
            <person name="Rogers Y.-H."/>
            <person name="Friedman R."/>
            <person name="Frazier M."/>
            <person name="Venter J.C."/>
        </authorList>
    </citation>
    <scope>NUCLEOTIDE SEQUENCE [LARGE SCALE GENOMIC DNA]</scope>
    <source>
        <strain evidence="2">DSM 17067 / NCIMB 14079 / DFL-11</strain>
    </source>
</reference>
<reference evidence="1 2" key="2">
    <citation type="submission" date="2013-04" db="EMBL/GenBank/DDBJ databases">
        <authorList>
            <person name="Fiebig A."/>
            <person name="Pradella S."/>
            <person name="Wagner-Doebler I."/>
        </authorList>
    </citation>
    <scope>NUCLEOTIDE SEQUENCE [LARGE SCALE GENOMIC DNA]</scope>
    <source>
        <strain evidence="2">DSM 17067 / NCIMB 14079 / DFL-11</strain>
    </source>
</reference>
<evidence type="ECO:0000313" key="1">
    <source>
        <dbReference type="EMBL" id="EEE47437.1"/>
    </source>
</evidence>
<dbReference type="EMBL" id="ACCU02000003">
    <property type="protein sequence ID" value="EEE47437.1"/>
    <property type="molecule type" value="Genomic_DNA"/>
</dbReference>
<name>A0A5E8H4L1_ROSAD</name>
<evidence type="ECO:0000313" key="2">
    <source>
        <dbReference type="Proteomes" id="UP000004703"/>
    </source>
</evidence>
<protein>
    <submittedName>
        <fullName evidence="1">Uncharacterized protein</fullName>
    </submittedName>
</protein>
<proteinExistence type="predicted"/>